<dbReference type="PROSITE" id="PS50052">
    <property type="entry name" value="GUANYLATE_KINASE_2"/>
    <property type="match status" value="1"/>
</dbReference>
<evidence type="ECO:0000259" key="6">
    <source>
        <dbReference type="PROSITE" id="PS50052"/>
    </source>
</evidence>
<dbReference type="PANTHER" id="PTHR23122">
    <property type="entry name" value="MEMBRANE-ASSOCIATED GUANYLATE KINASE MAGUK"/>
    <property type="match status" value="1"/>
</dbReference>
<dbReference type="EMBL" id="KN549334">
    <property type="protein sequence ID" value="KHJ98267.1"/>
    <property type="molecule type" value="Genomic_DNA"/>
</dbReference>
<evidence type="ECO:0000259" key="7">
    <source>
        <dbReference type="PROSITE" id="PS50106"/>
    </source>
</evidence>
<feature type="region of interest" description="Disordered" evidence="4">
    <location>
        <begin position="191"/>
        <end position="212"/>
    </location>
</feature>
<dbReference type="SMART" id="SM00072">
    <property type="entry name" value="GuKc"/>
    <property type="match status" value="1"/>
</dbReference>
<evidence type="ECO:0000256" key="4">
    <source>
        <dbReference type="SAM" id="MobiDB-lite"/>
    </source>
</evidence>
<dbReference type="InterPro" id="IPR050716">
    <property type="entry name" value="MAGUK"/>
</dbReference>
<dbReference type="Pfam" id="PF07653">
    <property type="entry name" value="SH3_2"/>
    <property type="match status" value="1"/>
</dbReference>
<dbReference type="InterPro" id="IPR036034">
    <property type="entry name" value="PDZ_sf"/>
</dbReference>
<dbReference type="SUPFAM" id="SSF52540">
    <property type="entry name" value="P-loop containing nucleoside triphosphate hydrolases"/>
    <property type="match status" value="1"/>
</dbReference>
<accession>A0A0B1TR18</accession>
<feature type="domain" description="Guanylate kinase-like" evidence="6">
    <location>
        <begin position="232"/>
        <end position="425"/>
    </location>
</feature>
<dbReference type="InterPro" id="IPR027417">
    <property type="entry name" value="P-loop_NTPase"/>
</dbReference>
<name>A0A0B1TR18_OESDE</name>
<dbReference type="SUPFAM" id="SSF50044">
    <property type="entry name" value="SH3-domain"/>
    <property type="match status" value="1"/>
</dbReference>
<evidence type="ECO:0000313" key="9">
    <source>
        <dbReference type="Proteomes" id="UP000053660"/>
    </source>
</evidence>
<keyword evidence="2 3" id="KW-0728">SH3 domain</keyword>
<dbReference type="Gene3D" id="2.30.30.40">
    <property type="entry name" value="SH3 Domains"/>
    <property type="match status" value="1"/>
</dbReference>
<dbReference type="SMART" id="SM00228">
    <property type="entry name" value="PDZ"/>
    <property type="match status" value="1"/>
</dbReference>
<keyword evidence="9" id="KW-1185">Reference proteome</keyword>
<dbReference type="Pfam" id="PF00595">
    <property type="entry name" value="PDZ"/>
    <property type="match status" value="1"/>
</dbReference>
<comment type="similarity">
    <text evidence="1">Belongs to the MAGUK family.</text>
</comment>
<evidence type="ECO:0000256" key="1">
    <source>
        <dbReference type="ARBA" id="ARBA00007014"/>
    </source>
</evidence>
<dbReference type="PROSITE" id="PS00856">
    <property type="entry name" value="GUANYLATE_KINASE_1"/>
    <property type="match status" value="1"/>
</dbReference>
<reference evidence="8 9" key="1">
    <citation type="submission" date="2014-03" db="EMBL/GenBank/DDBJ databases">
        <title>Draft genome of the hookworm Oesophagostomum dentatum.</title>
        <authorList>
            <person name="Mitreva M."/>
        </authorList>
    </citation>
    <scope>NUCLEOTIDE SEQUENCE [LARGE SCALE GENOMIC DNA]</scope>
    <source>
        <strain evidence="8 9">OD-Hann</strain>
    </source>
</reference>
<dbReference type="OrthoDB" id="439127at2759"/>
<dbReference type="CDD" id="cd11862">
    <property type="entry name" value="SH3_MPP"/>
    <property type="match status" value="1"/>
</dbReference>
<evidence type="ECO:0000256" key="2">
    <source>
        <dbReference type="ARBA" id="ARBA00022443"/>
    </source>
</evidence>
<dbReference type="InterPro" id="IPR036028">
    <property type="entry name" value="SH3-like_dom_sf"/>
</dbReference>
<dbReference type="Gene3D" id="2.30.42.10">
    <property type="match status" value="1"/>
</dbReference>
<dbReference type="SUPFAM" id="SSF50156">
    <property type="entry name" value="PDZ domain-like"/>
    <property type="match status" value="1"/>
</dbReference>
<dbReference type="InterPro" id="IPR001478">
    <property type="entry name" value="PDZ"/>
</dbReference>
<dbReference type="SMART" id="SM00326">
    <property type="entry name" value="SH3"/>
    <property type="match status" value="1"/>
</dbReference>
<sequence length="445" mass="49370">MGFVHIGSSELLYHRSRIDAVQVQIVKRDETLGATIRNDHGKIYIARLIAGGVAARSACIQEGDRILEVNGLPATDLSVDDVARILNRVDKGTVTLKLVPAEIAVKMENGTPHVYIRALFDYKGKEDDRHPCPEVALSFSRGDILELQTCNDDHWWQARRIGNGAFANCEDPKASSRVGLIPSEALQLSKSMSDIEQKQTDGRASGSRSGSSHETEYIYESVCRLAPREGLSRIIVLVGPPGVGRNELKRRLLARFPQRFSTTVPHTTRPKRAGEVEGVDYYFTERPVMEKMIYSGQMLEFGEFRGNLYGTALSSVRDAQQAGIPLITPHPLALQLLRTSEFMPFIVFIQPPDAATFKNTRVISTSLPRGQSNKSSTTRMFSDAEIEQIINGGTALYKQYGHIFDATIINKDLEESTAQLIRLIGDVETKPTWVPLSWATNLASE</sequence>
<dbReference type="InterPro" id="IPR008144">
    <property type="entry name" value="Guanylate_kin-like_dom"/>
</dbReference>
<dbReference type="Pfam" id="PF00625">
    <property type="entry name" value="Guanylate_kin"/>
    <property type="match status" value="1"/>
</dbReference>
<evidence type="ECO:0000313" key="8">
    <source>
        <dbReference type="EMBL" id="KHJ98267.1"/>
    </source>
</evidence>
<dbReference type="InterPro" id="IPR008145">
    <property type="entry name" value="GK/Ca_channel_bsu"/>
</dbReference>
<dbReference type="CDD" id="cd00071">
    <property type="entry name" value="GMPK"/>
    <property type="match status" value="1"/>
</dbReference>
<dbReference type="PROSITE" id="PS50002">
    <property type="entry name" value="SH3"/>
    <property type="match status" value="1"/>
</dbReference>
<organism evidence="8 9">
    <name type="scientific">Oesophagostomum dentatum</name>
    <name type="common">Nodular worm</name>
    <dbReference type="NCBI Taxonomy" id="61180"/>
    <lineage>
        <taxon>Eukaryota</taxon>
        <taxon>Metazoa</taxon>
        <taxon>Ecdysozoa</taxon>
        <taxon>Nematoda</taxon>
        <taxon>Chromadorea</taxon>
        <taxon>Rhabditida</taxon>
        <taxon>Rhabditina</taxon>
        <taxon>Rhabditomorpha</taxon>
        <taxon>Strongyloidea</taxon>
        <taxon>Strongylidae</taxon>
        <taxon>Oesophagostomum</taxon>
    </lineage>
</organism>
<feature type="domain" description="PDZ" evidence="7">
    <location>
        <begin position="22"/>
        <end position="88"/>
    </location>
</feature>
<feature type="domain" description="SH3" evidence="5">
    <location>
        <begin position="111"/>
        <end position="191"/>
    </location>
</feature>
<protein>
    <submittedName>
        <fullName evidence="8">PDZ/DHR/GLGF domain protein</fullName>
    </submittedName>
</protein>
<dbReference type="Proteomes" id="UP000053660">
    <property type="component" value="Unassembled WGS sequence"/>
</dbReference>
<evidence type="ECO:0000259" key="5">
    <source>
        <dbReference type="PROSITE" id="PS50002"/>
    </source>
</evidence>
<dbReference type="Gene3D" id="3.40.50.300">
    <property type="entry name" value="P-loop containing nucleotide triphosphate hydrolases"/>
    <property type="match status" value="1"/>
</dbReference>
<evidence type="ECO:0000256" key="3">
    <source>
        <dbReference type="PROSITE-ProRule" id="PRU00192"/>
    </source>
</evidence>
<dbReference type="PROSITE" id="PS50106">
    <property type="entry name" value="PDZ"/>
    <property type="match status" value="1"/>
</dbReference>
<dbReference type="InterPro" id="IPR001452">
    <property type="entry name" value="SH3_domain"/>
</dbReference>
<dbReference type="AlphaFoldDB" id="A0A0B1TR18"/>
<proteinExistence type="inferred from homology"/>
<dbReference type="InterPro" id="IPR020590">
    <property type="entry name" value="Guanylate_kinase_CS"/>
</dbReference>
<gene>
    <name evidence="8" type="ORF">OESDEN_01745</name>
</gene>